<keyword evidence="4 8" id="KW-1133">Transmembrane helix</keyword>
<evidence type="ECO:0000313" key="10">
    <source>
        <dbReference type="Proteomes" id="UP000094565"/>
    </source>
</evidence>
<evidence type="ECO:0000256" key="7">
    <source>
        <dbReference type="SAM" id="MobiDB-lite"/>
    </source>
</evidence>
<dbReference type="Pfam" id="PF07690">
    <property type="entry name" value="MFS_1"/>
    <property type="match status" value="1"/>
</dbReference>
<proteinExistence type="inferred from homology"/>
<feature type="transmembrane region" description="Helical" evidence="8">
    <location>
        <begin position="502"/>
        <end position="524"/>
    </location>
</feature>
<dbReference type="GO" id="GO:0022857">
    <property type="term" value="F:transmembrane transporter activity"/>
    <property type="evidence" value="ECO:0007669"/>
    <property type="project" value="InterPro"/>
</dbReference>
<comment type="subcellular location">
    <subcellularLocation>
        <location evidence="1">Membrane</location>
        <topology evidence="1">Multi-pass membrane protein</topology>
    </subcellularLocation>
</comment>
<feature type="transmembrane region" description="Helical" evidence="8">
    <location>
        <begin position="226"/>
        <end position="246"/>
    </location>
</feature>
<keyword evidence="10" id="KW-1185">Reference proteome</keyword>
<dbReference type="InterPro" id="IPR036259">
    <property type="entry name" value="MFS_trans_sf"/>
</dbReference>
<gene>
    <name evidence="9" type="primary">SEO1</name>
    <name evidence="9" type="ORF">ATY40_BA7504180</name>
</gene>
<feature type="transmembrane region" description="Helical" evidence="8">
    <location>
        <begin position="536"/>
        <end position="557"/>
    </location>
</feature>
<dbReference type="PANTHER" id="PTHR43791:SF15">
    <property type="entry name" value="TRANSPORTER SEO1-RELATED"/>
    <property type="match status" value="1"/>
</dbReference>
<evidence type="ECO:0000256" key="5">
    <source>
        <dbReference type="ARBA" id="ARBA00023136"/>
    </source>
</evidence>
<keyword evidence="2" id="KW-0813">Transport</keyword>
<dbReference type="Gene3D" id="1.20.1250.20">
    <property type="entry name" value="MFS general substrate transporter like domains"/>
    <property type="match status" value="1"/>
</dbReference>
<evidence type="ECO:0000256" key="4">
    <source>
        <dbReference type="ARBA" id="ARBA00022989"/>
    </source>
</evidence>
<sequence length="597" mass="69797">MSSISSKKNEVQERQKDLVEEEQADESHSYFYRAVVVPFRRLKYGFLPTWRDVPDEVEDEAWLLREAKLQDEVSPVEYRDEKNRKWWNFFDEYEYRVNKTYRKKHKWYKWFNETDTPEERRVILKIDILLTLYSLMAYWVKYLDQTNINNAYIGGLKEGIGMEGNDLVNTQVMFTIGSIIFQIPFMYILYGVPLNYVLPSLDIAWSIFTVAIYRVQDVPQLKVLRFFIGVFEAPSYLAYQYLFGSWYTVDEISRRSMVYYLGQYLGLLTSGLLSGAIVDNLDGLSGLEAWKWIFIIDGVVSIAVGLIGFYMIPGTPENCYSIFLSDKDIQIARRRLKRNRTATTQQVKHKELFKSLFKLDLWKSILSSWHIYVLTLWNVFCWNNNNGTSGSYVLWIDSLRNSDGTARFDPGKKQQMTALTPGLGLLWLFLTCSYADLFHSRWQAILFSQVFNIAGNVILAVWHVPEGAKWFAFCMQYFGWAMAPVLYSWMNDICRRDPQKRAIMLVVMNMLAQTSTAFISVLVWKTVEAPRFLKGFTFTACAAFSLIVWTFVVLYFYKRDEKRDCANNGIVLYNSDTDREPLGLHNEDSSTDFDKQD</sequence>
<dbReference type="Proteomes" id="UP000094565">
    <property type="component" value="Chromosome 3"/>
</dbReference>
<comment type="similarity">
    <text evidence="6">Belongs to the major facilitator superfamily. Allantoate permease family.</text>
</comment>
<dbReference type="OrthoDB" id="3639251at2759"/>
<protein>
    <submittedName>
        <fullName evidence="9">BA75_04180T0</fullName>
    </submittedName>
</protein>
<evidence type="ECO:0000256" key="8">
    <source>
        <dbReference type="SAM" id="Phobius"/>
    </source>
</evidence>
<evidence type="ECO:0000256" key="6">
    <source>
        <dbReference type="ARBA" id="ARBA00037968"/>
    </source>
</evidence>
<evidence type="ECO:0000256" key="3">
    <source>
        <dbReference type="ARBA" id="ARBA00022692"/>
    </source>
</evidence>
<evidence type="ECO:0000256" key="2">
    <source>
        <dbReference type="ARBA" id="ARBA00022448"/>
    </source>
</evidence>
<dbReference type="EMBL" id="CP014586">
    <property type="protein sequence ID" value="ANZ76550.1"/>
    <property type="molecule type" value="Genomic_DNA"/>
</dbReference>
<feature type="compositionally biased region" description="Basic and acidic residues" evidence="7">
    <location>
        <begin position="7"/>
        <end position="18"/>
    </location>
</feature>
<feature type="transmembrane region" description="Helical" evidence="8">
    <location>
        <begin position="258"/>
        <end position="278"/>
    </location>
</feature>
<name>A0A1B2JER9_PICPA</name>
<dbReference type="PANTHER" id="PTHR43791">
    <property type="entry name" value="PERMEASE-RELATED"/>
    <property type="match status" value="1"/>
</dbReference>
<dbReference type="SUPFAM" id="SSF103473">
    <property type="entry name" value="MFS general substrate transporter"/>
    <property type="match status" value="1"/>
</dbReference>
<organism evidence="9 10">
    <name type="scientific">Komagataella pastoris</name>
    <name type="common">Yeast</name>
    <name type="synonym">Pichia pastoris</name>
    <dbReference type="NCBI Taxonomy" id="4922"/>
    <lineage>
        <taxon>Eukaryota</taxon>
        <taxon>Fungi</taxon>
        <taxon>Dikarya</taxon>
        <taxon>Ascomycota</taxon>
        <taxon>Saccharomycotina</taxon>
        <taxon>Pichiomycetes</taxon>
        <taxon>Pichiales</taxon>
        <taxon>Pichiaceae</taxon>
        <taxon>Komagataella</taxon>
    </lineage>
</organism>
<accession>A0A1B2JER9</accession>
<dbReference type="InterPro" id="IPR011701">
    <property type="entry name" value="MFS"/>
</dbReference>
<evidence type="ECO:0000313" key="9">
    <source>
        <dbReference type="EMBL" id="ANZ76550.1"/>
    </source>
</evidence>
<feature type="transmembrane region" description="Helical" evidence="8">
    <location>
        <begin position="470"/>
        <end position="490"/>
    </location>
</feature>
<dbReference type="FunFam" id="1.20.1250.20:FF:000065">
    <property type="entry name" value="Putative MFS pantothenate transporter"/>
    <property type="match status" value="1"/>
</dbReference>
<feature type="transmembrane region" description="Helical" evidence="8">
    <location>
        <begin position="418"/>
        <end position="437"/>
    </location>
</feature>
<feature type="region of interest" description="Disordered" evidence="7">
    <location>
        <begin position="1"/>
        <end position="20"/>
    </location>
</feature>
<dbReference type="AlphaFoldDB" id="A0A1B2JER9"/>
<feature type="transmembrane region" description="Helical" evidence="8">
    <location>
        <begin position="290"/>
        <end position="312"/>
    </location>
</feature>
<keyword evidence="3 8" id="KW-0812">Transmembrane</keyword>
<feature type="transmembrane region" description="Helical" evidence="8">
    <location>
        <begin position="172"/>
        <end position="189"/>
    </location>
</feature>
<reference evidence="9 10" key="1">
    <citation type="submission" date="2016-02" db="EMBL/GenBank/DDBJ databases">
        <title>Comparative genomic and transcriptomic foundation for Pichia pastoris.</title>
        <authorList>
            <person name="Love K.R."/>
            <person name="Shah K.A."/>
            <person name="Whittaker C.A."/>
            <person name="Wu J."/>
            <person name="Bartlett M.C."/>
            <person name="Ma D."/>
            <person name="Leeson R.L."/>
            <person name="Priest M."/>
            <person name="Young S.K."/>
            <person name="Love J.C."/>
        </authorList>
    </citation>
    <scope>NUCLEOTIDE SEQUENCE [LARGE SCALE GENOMIC DNA]</scope>
    <source>
        <strain evidence="9 10">ATCC 28485</strain>
    </source>
</reference>
<evidence type="ECO:0000256" key="1">
    <source>
        <dbReference type="ARBA" id="ARBA00004141"/>
    </source>
</evidence>
<dbReference type="GO" id="GO:0016020">
    <property type="term" value="C:membrane"/>
    <property type="evidence" value="ECO:0007669"/>
    <property type="project" value="UniProtKB-SubCell"/>
</dbReference>
<keyword evidence="5 8" id="KW-0472">Membrane</keyword>